<accession>A0ABW4KYK6</accession>
<dbReference type="InterPro" id="IPR010448">
    <property type="entry name" value="Torsin"/>
</dbReference>
<dbReference type="EMBL" id="JBHUEJ010000026">
    <property type="protein sequence ID" value="MFD1711388.1"/>
    <property type="molecule type" value="Genomic_DNA"/>
</dbReference>
<dbReference type="Pfam" id="PF06309">
    <property type="entry name" value="Torsin"/>
    <property type="match status" value="1"/>
</dbReference>
<evidence type="ECO:0000313" key="3">
    <source>
        <dbReference type="Proteomes" id="UP001597304"/>
    </source>
</evidence>
<keyword evidence="3" id="KW-1185">Reference proteome</keyword>
<gene>
    <name evidence="2" type="ORF">ACFSF0_12275</name>
</gene>
<feature type="compositionally biased region" description="Basic and acidic residues" evidence="1">
    <location>
        <begin position="232"/>
        <end position="248"/>
    </location>
</feature>
<feature type="region of interest" description="Disordered" evidence="1">
    <location>
        <begin position="176"/>
        <end position="248"/>
    </location>
</feature>
<protein>
    <submittedName>
        <fullName evidence="2">AAA family ATPase</fullName>
    </submittedName>
</protein>
<sequence length="248" mass="27508">MDLNDTRFLPREPLDDHLAERQAQLATIAAELKQELFGIDDVIDRVIDAVRAWYVMPQLIARPVIVCLWGLTGTGKTQLTRLLVQKLGFYDRYVEVQMDGFSNGAGWYTPDSISGMLGESGIDEGEPGVLLLDEFQRYRTIDNRRQDIKVARYQDVWAAVGRAAVARVELPARSGIPHRVGPVRAGRTPKRHRRHGQHAGAQRRRRHRSASARQAAPPQVQAGRLGGARAAAHAEAERAADRADGLVA</sequence>
<name>A0ABW4KYK6_9BURK</name>
<dbReference type="InterPro" id="IPR027417">
    <property type="entry name" value="P-loop_NTPase"/>
</dbReference>
<feature type="compositionally biased region" description="Low complexity" evidence="1">
    <location>
        <begin position="211"/>
        <end position="231"/>
    </location>
</feature>
<proteinExistence type="predicted"/>
<organism evidence="2 3">
    <name type="scientific">Ottowia flava</name>
    <dbReference type="NCBI Taxonomy" id="2675430"/>
    <lineage>
        <taxon>Bacteria</taxon>
        <taxon>Pseudomonadati</taxon>
        <taxon>Pseudomonadota</taxon>
        <taxon>Betaproteobacteria</taxon>
        <taxon>Burkholderiales</taxon>
        <taxon>Comamonadaceae</taxon>
        <taxon>Ottowia</taxon>
    </lineage>
</organism>
<dbReference type="RefSeq" id="WP_255507854.1">
    <property type="nucleotide sequence ID" value="NZ_JBHUEJ010000026.1"/>
</dbReference>
<dbReference type="Proteomes" id="UP001597304">
    <property type="component" value="Unassembled WGS sequence"/>
</dbReference>
<comment type="caution">
    <text evidence="2">The sequence shown here is derived from an EMBL/GenBank/DDBJ whole genome shotgun (WGS) entry which is preliminary data.</text>
</comment>
<dbReference type="Gene3D" id="3.40.50.300">
    <property type="entry name" value="P-loop containing nucleotide triphosphate hydrolases"/>
    <property type="match status" value="1"/>
</dbReference>
<feature type="compositionally biased region" description="Basic residues" evidence="1">
    <location>
        <begin position="187"/>
        <end position="210"/>
    </location>
</feature>
<dbReference type="SUPFAM" id="SSF52540">
    <property type="entry name" value="P-loop containing nucleoside triphosphate hydrolases"/>
    <property type="match status" value="1"/>
</dbReference>
<evidence type="ECO:0000313" key="2">
    <source>
        <dbReference type="EMBL" id="MFD1711388.1"/>
    </source>
</evidence>
<reference evidence="3" key="1">
    <citation type="journal article" date="2019" name="Int. J. Syst. Evol. Microbiol.">
        <title>The Global Catalogue of Microorganisms (GCM) 10K type strain sequencing project: providing services to taxonomists for standard genome sequencing and annotation.</title>
        <authorList>
            <consortium name="The Broad Institute Genomics Platform"/>
            <consortium name="The Broad Institute Genome Sequencing Center for Infectious Disease"/>
            <person name="Wu L."/>
            <person name="Ma J."/>
        </authorList>
    </citation>
    <scope>NUCLEOTIDE SEQUENCE [LARGE SCALE GENOMIC DNA]</scope>
    <source>
        <strain evidence="3">LMG 29247</strain>
    </source>
</reference>
<evidence type="ECO:0000256" key="1">
    <source>
        <dbReference type="SAM" id="MobiDB-lite"/>
    </source>
</evidence>